<dbReference type="InterPro" id="IPR027417">
    <property type="entry name" value="P-loop_NTPase"/>
</dbReference>
<accession>A0A2X4X7I5</accession>
<protein>
    <submittedName>
        <fullName evidence="1">Topology modulation protein</fullName>
    </submittedName>
</protein>
<sequence length="211" mass="24803">MCRYVNWLLIQVDSPIMERIEYLPLIFIACELMKINVVGTSGSGKSTVARQLAEKFSVPYIELDKLFWRQDWQGTPDDAFLARLAQVLGDADGGWVLDGNYTRTKSIKWREVDWVVWVDYGFCRTLFQAVRRAATRAWARTELWPGTGNRESFRRSFFSRDSIILWTLKTYRKNRANYLDDMNNARYAHIRFIRLRSPGQTLTFIRSLPQE</sequence>
<evidence type="ECO:0000313" key="1">
    <source>
        <dbReference type="EMBL" id="SQI35595.1"/>
    </source>
</evidence>
<dbReference type="AlphaFoldDB" id="A0A2X4X7I5"/>
<dbReference type="InterPro" id="IPR052922">
    <property type="entry name" value="Cytidylate_Kinase-2"/>
</dbReference>
<organism evidence="1 2">
    <name type="scientific">Serratia plymuthica</name>
    <dbReference type="NCBI Taxonomy" id="82996"/>
    <lineage>
        <taxon>Bacteria</taxon>
        <taxon>Pseudomonadati</taxon>
        <taxon>Pseudomonadota</taxon>
        <taxon>Gammaproteobacteria</taxon>
        <taxon>Enterobacterales</taxon>
        <taxon>Yersiniaceae</taxon>
        <taxon>Serratia</taxon>
    </lineage>
</organism>
<dbReference type="Proteomes" id="UP000248897">
    <property type="component" value="Chromosome 1"/>
</dbReference>
<proteinExistence type="predicted"/>
<dbReference type="Gene3D" id="3.40.50.300">
    <property type="entry name" value="P-loop containing nucleotide triphosphate hydrolases"/>
    <property type="match status" value="1"/>
</dbReference>
<dbReference type="SUPFAM" id="SSF52540">
    <property type="entry name" value="P-loop containing nucleoside triphosphate hydrolases"/>
    <property type="match status" value="1"/>
</dbReference>
<dbReference type="InterPro" id="IPR031322">
    <property type="entry name" value="Shikimate/glucono_kinase"/>
</dbReference>
<dbReference type="PANTHER" id="PTHR37816:SF1">
    <property type="entry name" value="TOXIN"/>
    <property type="match status" value="1"/>
</dbReference>
<dbReference type="Pfam" id="PF01202">
    <property type="entry name" value="SKI"/>
    <property type="match status" value="1"/>
</dbReference>
<dbReference type="EMBL" id="LS483469">
    <property type="protein sequence ID" value="SQI35595.1"/>
    <property type="molecule type" value="Genomic_DNA"/>
</dbReference>
<dbReference type="PANTHER" id="PTHR37816">
    <property type="entry name" value="YALI0E33011P"/>
    <property type="match status" value="1"/>
</dbReference>
<name>A0A2X4X7I5_SERPL</name>
<reference evidence="1 2" key="1">
    <citation type="submission" date="2018-06" db="EMBL/GenBank/DDBJ databases">
        <authorList>
            <consortium name="Pathogen Informatics"/>
            <person name="Doyle S."/>
        </authorList>
    </citation>
    <scope>NUCLEOTIDE SEQUENCE [LARGE SCALE GENOMIC DNA]</scope>
    <source>
        <strain evidence="1 2">NCTC12961</strain>
    </source>
</reference>
<evidence type="ECO:0000313" key="2">
    <source>
        <dbReference type="Proteomes" id="UP000248897"/>
    </source>
</evidence>
<dbReference type="STRING" id="82996.ADP72_03340"/>
<gene>
    <name evidence="1" type="ORF">NCTC12961_01864</name>
</gene>